<evidence type="ECO:0000313" key="1">
    <source>
        <dbReference type="EMBL" id="GGD88703.1"/>
    </source>
</evidence>
<protein>
    <submittedName>
        <fullName evidence="1">Uncharacterized protein</fullName>
    </submittedName>
</protein>
<name>A0ABQ1S2M4_9BURK</name>
<dbReference type="EMBL" id="BMEG01000010">
    <property type="protein sequence ID" value="GGD88703.1"/>
    <property type="molecule type" value="Genomic_DNA"/>
</dbReference>
<proteinExistence type="predicted"/>
<keyword evidence="2" id="KW-1185">Reference proteome</keyword>
<gene>
    <name evidence="1" type="ORF">GCM10010985_49140</name>
</gene>
<comment type="caution">
    <text evidence="1">The sequence shown here is derived from an EMBL/GenBank/DDBJ whole genome shotgun (WGS) entry which is preliminary data.</text>
</comment>
<reference evidence="2" key="1">
    <citation type="journal article" date="2019" name="Int. J. Syst. Evol. Microbiol.">
        <title>The Global Catalogue of Microorganisms (GCM) 10K type strain sequencing project: providing services to taxonomists for standard genome sequencing and annotation.</title>
        <authorList>
            <consortium name="The Broad Institute Genomics Platform"/>
            <consortium name="The Broad Institute Genome Sequencing Center for Infectious Disease"/>
            <person name="Wu L."/>
            <person name="Ma J."/>
        </authorList>
    </citation>
    <scope>NUCLEOTIDE SEQUENCE [LARGE SCALE GENOMIC DNA]</scope>
    <source>
        <strain evidence="2">CGMCC 1.11013</strain>
    </source>
</reference>
<evidence type="ECO:0000313" key="2">
    <source>
        <dbReference type="Proteomes" id="UP000597138"/>
    </source>
</evidence>
<dbReference type="Proteomes" id="UP000597138">
    <property type="component" value="Unassembled WGS sequence"/>
</dbReference>
<sequence>MPSLRVVPVASGVSATEPSGAIAKALTEALATGPKYTAPEVDGEVLPPQADRKRASAALVAAVSWTGFTITLQKAGLGCCS</sequence>
<accession>A0ABQ1S2M4</accession>
<organism evidence="1 2">
    <name type="scientific">Caballeronia grimmiae</name>
    <dbReference type="NCBI Taxonomy" id="1071679"/>
    <lineage>
        <taxon>Bacteria</taxon>
        <taxon>Pseudomonadati</taxon>
        <taxon>Pseudomonadota</taxon>
        <taxon>Betaproteobacteria</taxon>
        <taxon>Burkholderiales</taxon>
        <taxon>Burkholderiaceae</taxon>
        <taxon>Caballeronia</taxon>
    </lineage>
</organism>